<feature type="region of interest" description="Disordered" evidence="1">
    <location>
        <begin position="95"/>
        <end position="129"/>
    </location>
</feature>
<dbReference type="Proteomes" id="UP000295645">
    <property type="component" value="Unassembled WGS sequence"/>
</dbReference>
<sequence length="215" mass="24486">MHGRILRRSLIESFDALSIHLDNASGGAHFAAIALDAPISQLGIRMPAVVDRRPNIVGKLNPVKIEIHRSRGNDRLPLLKTKTCIPQVNVTFDGSPRYRHGRGRHRSFRRGAGDKTDRQRRKYGARNQRSPHYECAPVTRMRQNIPLPPKYRPHASIKRIYGYKPRCVNALCSREERARTGTTMPMGTEPYGRHPVLLEIVRAAYFKAYETSRSV</sequence>
<dbReference type="AlphaFoldDB" id="A0A4R3YHJ1"/>
<accession>A0A4R3YHJ1</accession>
<keyword evidence="3" id="KW-1185">Reference proteome</keyword>
<evidence type="ECO:0000313" key="3">
    <source>
        <dbReference type="Proteomes" id="UP000295645"/>
    </source>
</evidence>
<name>A0A4R3YHJ1_9GAMM</name>
<evidence type="ECO:0000256" key="1">
    <source>
        <dbReference type="SAM" id="MobiDB-lite"/>
    </source>
</evidence>
<evidence type="ECO:0000313" key="2">
    <source>
        <dbReference type="EMBL" id="TCV91640.1"/>
    </source>
</evidence>
<proteinExistence type="predicted"/>
<reference evidence="2 3" key="1">
    <citation type="submission" date="2019-03" db="EMBL/GenBank/DDBJ databases">
        <title>Above-ground endophytic microbial communities from plants in different locations in the United States.</title>
        <authorList>
            <person name="Frank C."/>
        </authorList>
    </citation>
    <scope>NUCLEOTIDE SEQUENCE [LARGE SCALE GENOMIC DNA]</scope>
    <source>
        <strain evidence="2 3">LP_13_YM</strain>
    </source>
</reference>
<protein>
    <submittedName>
        <fullName evidence="2">Uncharacterized protein</fullName>
    </submittedName>
</protein>
<feature type="compositionally biased region" description="Basic residues" evidence="1">
    <location>
        <begin position="97"/>
        <end position="109"/>
    </location>
</feature>
<comment type="caution">
    <text evidence="2">The sequence shown here is derived from an EMBL/GenBank/DDBJ whole genome shotgun (WGS) entry which is preliminary data.</text>
</comment>
<gene>
    <name evidence="2" type="ORF">EC912_11070</name>
</gene>
<dbReference type="EMBL" id="SMCS01000010">
    <property type="protein sequence ID" value="TCV91640.1"/>
    <property type="molecule type" value="Genomic_DNA"/>
</dbReference>
<organism evidence="2 3">
    <name type="scientific">Luteibacter rhizovicinus</name>
    <dbReference type="NCBI Taxonomy" id="242606"/>
    <lineage>
        <taxon>Bacteria</taxon>
        <taxon>Pseudomonadati</taxon>
        <taxon>Pseudomonadota</taxon>
        <taxon>Gammaproteobacteria</taxon>
        <taxon>Lysobacterales</taxon>
        <taxon>Rhodanobacteraceae</taxon>
        <taxon>Luteibacter</taxon>
    </lineage>
</organism>